<feature type="compositionally biased region" description="Basic residues" evidence="1">
    <location>
        <begin position="131"/>
        <end position="146"/>
    </location>
</feature>
<proteinExistence type="predicted"/>
<feature type="non-terminal residue" evidence="2">
    <location>
        <position position="248"/>
    </location>
</feature>
<feature type="compositionally biased region" description="Low complexity" evidence="1">
    <location>
        <begin position="48"/>
        <end position="57"/>
    </location>
</feature>
<feature type="compositionally biased region" description="Basic and acidic residues" evidence="1">
    <location>
        <begin position="77"/>
        <end position="91"/>
    </location>
</feature>
<feature type="compositionally biased region" description="Gly residues" evidence="1">
    <location>
        <begin position="226"/>
        <end position="236"/>
    </location>
</feature>
<protein>
    <submittedName>
        <fullName evidence="2">Uncharacterized protein</fullName>
    </submittedName>
</protein>
<accession>A0A6J4I089</accession>
<feature type="region of interest" description="Disordered" evidence="1">
    <location>
        <begin position="1"/>
        <end position="248"/>
    </location>
</feature>
<dbReference type="AlphaFoldDB" id="A0A6J4I089"/>
<evidence type="ECO:0000313" key="2">
    <source>
        <dbReference type="EMBL" id="CAA9236297.1"/>
    </source>
</evidence>
<organism evidence="2">
    <name type="scientific">uncultured Acetobacteraceae bacterium</name>
    <dbReference type="NCBI Taxonomy" id="169975"/>
    <lineage>
        <taxon>Bacteria</taxon>
        <taxon>Pseudomonadati</taxon>
        <taxon>Pseudomonadota</taxon>
        <taxon>Alphaproteobacteria</taxon>
        <taxon>Acetobacterales</taxon>
        <taxon>Acetobacteraceae</taxon>
        <taxon>environmental samples</taxon>
    </lineage>
</organism>
<feature type="compositionally biased region" description="Gly residues" evidence="1">
    <location>
        <begin position="155"/>
        <end position="165"/>
    </location>
</feature>
<feature type="non-terminal residue" evidence="2">
    <location>
        <position position="1"/>
    </location>
</feature>
<reference evidence="2" key="1">
    <citation type="submission" date="2020-02" db="EMBL/GenBank/DDBJ databases">
        <authorList>
            <person name="Meier V. D."/>
        </authorList>
    </citation>
    <scope>NUCLEOTIDE SEQUENCE</scope>
    <source>
        <strain evidence="2">AVDCRST_MAG04</strain>
    </source>
</reference>
<feature type="compositionally biased region" description="Gly residues" evidence="1">
    <location>
        <begin position="94"/>
        <end position="103"/>
    </location>
</feature>
<gene>
    <name evidence="2" type="ORF">AVDCRST_MAG04-1387</name>
</gene>
<sequence length="248" mass="26378">DGSRERPRPGPRSAAAGPGGRQRRLGHPGQRPAFRQLGDAGRRARPFAPALAVHPVGAHPPAPNRAPLRPALHRRAGRAESADHPTRDPDRAGGACGRRGGGRPQSQVVGAPPLRRPLRRLRGLRPVADRARRRPAGGRFRPRRAAAPRGLAARAGGGGGLGGGGGRDHRARERRPRRRGGGHRRRPARPGARRRGGLAHGRGGRGRRRHGGRRARVPAALLPPGFRGGGRPGGTRAGRARWQEANRL</sequence>
<dbReference type="EMBL" id="CADCTL010000098">
    <property type="protein sequence ID" value="CAA9236297.1"/>
    <property type="molecule type" value="Genomic_DNA"/>
</dbReference>
<name>A0A6J4I089_9PROT</name>
<feature type="compositionally biased region" description="Basic residues" evidence="1">
    <location>
        <begin position="172"/>
        <end position="216"/>
    </location>
</feature>
<evidence type="ECO:0000256" key="1">
    <source>
        <dbReference type="SAM" id="MobiDB-lite"/>
    </source>
</evidence>